<gene>
    <name evidence="6" type="ORF">ADU70_0172</name>
</gene>
<evidence type="ECO:0000313" key="6">
    <source>
        <dbReference type="EMBL" id="AMV63842.1"/>
    </source>
</evidence>
<evidence type="ECO:0000259" key="4">
    <source>
        <dbReference type="Pfam" id="PF03389"/>
    </source>
</evidence>
<geneLocation type="plasmid" evidence="7">
    <name>pl21533-3</name>
</geneLocation>
<evidence type="ECO:0000256" key="2">
    <source>
        <dbReference type="ARBA" id="ARBA00022971"/>
    </source>
</evidence>
<evidence type="ECO:0000313" key="7">
    <source>
        <dbReference type="Proteomes" id="UP000076405"/>
    </source>
</evidence>
<protein>
    <recommendedName>
        <fullName evidence="8">Nickase</fullName>
    </recommendedName>
</protein>
<proteinExistence type="inferred from homology"/>
<dbReference type="Pfam" id="PF18208">
    <property type="entry name" value="NES_C_h"/>
    <property type="match status" value="1"/>
</dbReference>
<evidence type="ECO:0000256" key="1">
    <source>
        <dbReference type="ARBA" id="ARBA00010873"/>
    </source>
</evidence>
<accession>A0AAC9B4S4</accession>
<feature type="compositionally biased region" description="Basic and acidic residues" evidence="3">
    <location>
        <begin position="677"/>
        <end position="686"/>
    </location>
</feature>
<keyword evidence="2" id="KW-0184">Conjugation</keyword>
<dbReference type="EMBL" id="CP012278">
    <property type="protein sequence ID" value="AMV63842.1"/>
    <property type="molecule type" value="Genomic_DNA"/>
</dbReference>
<dbReference type="Pfam" id="PF03389">
    <property type="entry name" value="MobA_MobL"/>
    <property type="match status" value="1"/>
</dbReference>
<comment type="similarity">
    <text evidence="1">Belongs to the MobA/MobL family.</text>
</comment>
<dbReference type="AlphaFoldDB" id="A0AAC9B4S4"/>
<sequence>MAIFHMSFSNISAGKGRSAIASVAYRSGEKLFDDKEGRHYFYARSVMPESFILTPENAPEWASNRERLWNEVEKNDRKSNSRYAKEFNVALPVELSESEQKELLTKYVQENFVDQGMVADVAIHRDHPDNPHAHVMLTNRPFNPDGSWGLKAKTQYIKDENGKQLLTKSGFPKQRKIWLVDWDKKEKINEWRKNWALSVNQFLAQKNIPDRISEKSFVDQGIQETPTQHEGINSQRKNRKAFNQQVSAQRSAQAKYHNLDEKIRNHEHFDALTDELSFSEKHTISDLSQQLKTYVDLEHLDDKQRMLFNWKNSTLIKHAVGEDVTKQLLTINQQESSLKKADELLNKVVDRTTKKLYPELNFEQTTQAERRELIKETDSEQTVFKGSELNERLMNIRDDLLTQQLLTFTKRPYVGWKLLMQQEKEVKIELKYTLMIHDDNLESLEHVDQGLLEKYSPTEQQKITRAVKDLRAIMAVKQVIKTQYHEVLKRAFPKGDLDGLPLIKQEQAYTAVMYYDPVLKPCQAETIEQWQANPPQVFSPPEHQQGLAYLSGQLSLDQLENHHLQRVLKHDGTKQLFFGECKADPTIKNSQIEKIQMQLKEQQAKDDQYRKANIGHYQPLNYKPVSPDYYLKTAFSDAIMTVLYARDEDYQRQKQAQGLKETEWEMTKKQRQHQTRNRHEDGGMHL</sequence>
<dbReference type="NCBIfam" id="NF041496">
    <property type="entry name" value="MobQ"/>
    <property type="match status" value="1"/>
</dbReference>
<dbReference type="InterPro" id="IPR040834">
    <property type="entry name" value="NES_C_h"/>
</dbReference>
<dbReference type="Proteomes" id="UP000076405">
    <property type="component" value="Plasmid pL21533-3"/>
</dbReference>
<reference evidence="6 7" key="1">
    <citation type="journal article" date="2016" name="PLoS ONE">
        <title>The Identification of Novel Diagnostic Marker Genes for the Detection of Beer Spoiling Pediococcus damnosus Strains Using the BlAst Diagnostic Gene findEr.</title>
        <authorList>
            <person name="Behr J."/>
            <person name="Geissler A.J."/>
            <person name="Schmid J."/>
            <person name="Zehe A."/>
            <person name="Vogel R.F."/>
        </authorList>
    </citation>
    <scope>NUCLEOTIDE SEQUENCE [LARGE SCALE GENOMIC DNA]</scope>
    <source>
        <strain evidence="6 7">TMW 2.1533</strain>
    </source>
</reference>
<feature type="region of interest" description="Disordered" evidence="3">
    <location>
        <begin position="654"/>
        <end position="686"/>
    </location>
</feature>
<dbReference type="RefSeq" id="WP_062904638.1">
    <property type="nucleotide sequence ID" value="NZ_CP012278.1"/>
</dbReference>
<name>A0AAC9B4S4_9LACO</name>
<feature type="domain" description="MobA/MobL protein" evidence="4">
    <location>
        <begin position="17"/>
        <end position="240"/>
    </location>
</feature>
<evidence type="ECO:0000256" key="3">
    <source>
        <dbReference type="SAM" id="MobiDB-lite"/>
    </source>
</evidence>
<dbReference type="InterPro" id="IPR005053">
    <property type="entry name" value="MobA_MobL"/>
</dbReference>
<dbReference type="Gene3D" id="3.30.930.30">
    <property type="match status" value="1"/>
</dbReference>
<keyword evidence="6" id="KW-0614">Plasmid</keyword>
<organism evidence="6 7">
    <name type="scientific">Pediococcus damnosus</name>
    <dbReference type="NCBI Taxonomy" id="51663"/>
    <lineage>
        <taxon>Bacteria</taxon>
        <taxon>Bacillati</taxon>
        <taxon>Bacillota</taxon>
        <taxon>Bacilli</taxon>
        <taxon>Lactobacillales</taxon>
        <taxon>Lactobacillaceae</taxon>
        <taxon>Pediococcus</taxon>
    </lineage>
</organism>
<evidence type="ECO:0008006" key="8">
    <source>
        <dbReference type="Google" id="ProtNLM"/>
    </source>
</evidence>
<evidence type="ECO:0000259" key="5">
    <source>
        <dbReference type="Pfam" id="PF18208"/>
    </source>
</evidence>
<feature type="domain" description="Nicking enzyme C-terminal middle helical" evidence="5">
    <location>
        <begin position="276"/>
        <end position="383"/>
    </location>
</feature>